<evidence type="ECO:0000313" key="8">
    <source>
        <dbReference type="EMBL" id="KIW39191.1"/>
    </source>
</evidence>
<dbReference type="PANTHER" id="PTHR47840:SF1">
    <property type="entry name" value="ZN(II)2CYS6 TRANSCRIPTION FACTOR (EUROFUNG)"/>
    <property type="match status" value="1"/>
</dbReference>
<dbReference type="STRING" id="215243.A0A0D2AGE2"/>
<dbReference type="GO" id="GO:0000981">
    <property type="term" value="F:DNA-binding transcription factor activity, RNA polymerase II-specific"/>
    <property type="evidence" value="ECO:0007669"/>
    <property type="project" value="InterPro"/>
</dbReference>
<dbReference type="PROSITE" id="PS50048">
    <property type="entry name" value="ZN2_CY6_FUNGAL_2"/>
    <property type="match status" value="1"/>
</dbReference>
<feature type="region of interest" description="Disordered" evidence="6">
    <location>
        <begin position="646"/>
        <end position="681"/>
    </location>
</feature>
<dbReference type="CDD" id="cd12148">
    <property type="entry name" value="fungal_TF_MHR"/>
    <property type="match status" value="1"/>
</dbReference>
<name>A0A0D2AGE2_9EURO</name>
<evidence type="ECO:0000256" key="4">
    <source>
        <dbReference type="ARBA" id="ARBA00023163"/>
    </source>
</evidence>
<evidence type="ECO:0000256" key="3">
    <source>
        <dbReference type="ARBA" id="ARBA00023125"/>
    </source>
</evidence>
<dbReference type="Proteomes" id="UP000053342">
    <property type="component" value="Unassembled WGS sequence"/>
</dbReference>
<protein>
    <recommendedName>
        <fullName evidence="7">Zn(2)-C6 fungal-type domain-containing protein</fullName>
    </recommendedName>
</protein>
<feature type="compositionally biased region" description="Polar residues" evidence="6">
    <location>
        <begin position="93"/>
        <end position="110"/>
    </location>
</feature>
<dbReference type="InterPro" id="IPR001138">
    <property type="entry name" value="Zn2Cys6_DnaBD"/>
</dbReference>
<evidence type="ECO:0000256" key="6">
    <source>
        <dbReference type="SAM" id="MobiDB-lite"/>
    </source>
</evidence>
<dbReference type="GeneID" id="27361060"/>
<reference evidence="8 9" key="1">
    <citation type="submission" date="2015-01" db="EMBL/GenBank/DDBJ databases">
        <title>The Genome Sequence of Exophiala oligosperma CBS72588.</title>
        <authorList>
            <consortium name="The Broad Institute Genomics Platform"/>
            <person name="Cuomo C."/>
            <person name="de Hoog S."/>
            <person name="Gorbushina A."/>
            <person name="Stielow B."/>
            <person name="Teixiera M."/>
            <person name="Abouelleil A."/>
            <person name="Chapman S.B."/>
            <person name="Priest M."/>
            <person name="Young S.K."/>
            <person name="Wortman J."/>
            <person name="Nusbaum C."/>
            <person name="Birren B."/>
        </authorList>
    </citation>
    <scope>NUCLEOTIDE SEQUENCE [LARGE SCALE GENOMIC DNA]</scope>
    <source>
        <strain evidence="8 9">CBS 72588</strain>
    </source>
</reference>
<dbReference type="OrthoDB" id="6509908at2759"/>
<evidence type="ECO:0000313" key="9">
    <source>
        <dbReference type="Proteomes" id="UP000053342"/>
    </source>
</evidence>
<dbReference type="PANTHER" id="PTHR47840">
    <property type="entry name" value="ZN(II)2CYS6 TRANSCRIPTION FACTOR (EUROFUNG)-RELATED"/>
    <property type="match status" value="1"/>
</dbReference>
<dbReference type="EMBL" id="KN847340">
    <property type="protein sequence ID" value="KIW39190.1"/>
    <property type="molecule type" value="Genomic_DNA"/>
</dbReference>
<sequence length="750" mass="83438">MTSPLKFRRGTKSCYECRRRKIKCVFTENHRKCKECHSRGATCVEQDKASVPSTRAEKSTIVQANSSTYSLRERVARVEDFIETFLRKQNSEVSYENSSDVGNQRTSTAEATVPGTLIGEQTGSATTKGAEDSAVLSLFNNSVIAQVDQQQSSVQTEASSLTRTCSTFDPTRYELLNLLPHEPDLNTLINLSQDWWLCAPHRFPEFFDDPVPANIRSELSRKLSLPDPTETVKVLLWTTISAERLSQDTFRNDTFVVPTAIAALSNQTLPAIERIVLQNDEVARTLPGLECLLLLSRYYCNVGKLRKSWHICRRALEYAISEGLHRGSKLTKATNSTSQGPDLRHVRIWQRICFKDRYISMILGLPYGIPSSYLWKPDLHALTNDERHGAQFYSFMASMISLVVDRNQHSPSEDGFLTTLKIDQELESHIKDIDTQWWDSSLESLILYTREVNLERFEAQTLKHFMRALLHLPFMLKSTGPGLYQYSYDTTVGSSLRALAAYKVLRVDLALDPYLCTTFDFQAFIMSVLLTLHLITQNQEEGSNPPSEDDAAWEAVRKTTEILQQASQDLRDINTVSKQAVPVLQMLMRASRPDDSSGPCPYGFDTGMSCKVTIPCFGEIKIAPGKRGPRCLGDCTGTRTSTVGFNGSPVNMAPPATSRVADVSPTAVPTTTGPPAGPATPGDFDTMTMSLDQVVAFPNVAWGNGVVDYTSTDTDPPQGDMMSDAWMWAGNGLGVGSDLQQEWGLDFFGP</sequence>
<feature type="region of interest" description="Disordered" evidence="6">
    <location>
        <begin position="93"/>
        <end position="126"/>
    </location>
</feature>
<gene>
    <name evidence="8" type="ORF">PV06_08986</name>
</gene>
<dbReference type="Pfam" id="PF04082">
    <property type="entry name" value="Fungal_trans"/>
    <property type="match status" value="1"/>
</dbReference>
<feature type="compositionally biased region" description="Low complexity" evidence="6">
    <location>
        <begin position="665"/>
        <end position="681"/>
    </location>
</feature>
<dbReference type="Gene3D" id="4.10.240.10">
    <property type="entry name" value="Zn(2)-C6 fungal-type DNA-binding domain"/>
    <property type="match status" value="1"/>
</dbReference>
<dbReference type="CDD" id="cd00067">
    <property type="entry name" value="GAL4"/>
    <property type="match status" value="1"/>
</dbReference>
<keyword evidence="5" id="KW-0539">Nucleus</keyword>
<dbReference type="RefSeq" id="XP_016259406.1">
    <property type="nucleotide sequence ID" value="XM_016410384.1"/>
</dbReference>
<dbReference type="AlphaFoldDB" id="A0A0D2AGE2"/>
<evidence type="ECO:0000256" key="5">
    <source>
        <dbReference type="ARBA" id="ARBA00023242"/>
    </source>
</evidence>
<keyword evidence="2" id="KW-0805">Transcription regulation</keyword>
<dbReference type="SMART" id="SM00066">
    <property type="entry name" value="GAL4"/>
    <property type="match status" value="1"/>
</dbReference>
<dbReference type="InterPro" id="IPR007219">
    <property type="entry name" value="XnlR_reg_dom"/>
</dbReference>
<evidence type="ECO:0000259" key="7">
    <source>
        <dbReference type="PROSITE" id="PS50048"/>
    </source>
</evidence>
<keyword evidence="3" id="KW-0238">DNA-binding</keyword>
<keyword evidence="4" id="KW-0804">Transcription</keyword>
<dbReference type="RefSeq" id="XP_016259407.1">
    <property type="nucleotide sequence ID" value="XM_016410385.1"/>
</dbReference>
<dbReference type="PROSITE" id="PS00463">
    <property type="entry name" value="ZN2_CY6_FUNGAL_1"/>
    <property type="match status" value="1"/>
</dbReference>
<accession>A0A0D2AGE2</accession>
<dbReference type="EMBL" id="KN847340">
    <property type="protein sequence ID" value="KIW39191.1"/>
    <property type="molecule type" value="Genomic_DNA"/>
</dbReference>
<dbReference type="HOGENOM" id="CLU_004804_2_2_1"/>
<dbReference type="SMART" id="SM00906">
    <property type="entry name" value="Fungal_trans"/>
    <property type="match status" value="1"/>
</dbReference>
<organism evidence="8 9">
    <name type="scientific">Exophiala oligosperma</name>
    <dbReference type="NCBI Taxonomy" id="215243"/>
    <lineage>
        <taxon>Eukaryota</taxon>
        <taxon>Fungi</taxon>
        <taxon>Dikarya</taxon>
        <taxon>Ascomycota</taxon>
        <taxon>Pezizomycotina</taxon>
        <taxon>Eurotiomycetes</taxon>
        <taxon>Chaetothyriomycetidae</taxon>
        <taxon>Chaetothyriales</taxon>
        <taxon>Herpotrichiellaceae</taxon>
        <taxon>Exophiala</taxon>
    </lineage>
</organism>
<dbReference type="GO" id="GO:0008270">
    <property type="term" value="F:zinc ion binding"/>
    <property type="evidence" value="ECO:0007669"/>
    <property type="project" value="InterPro"/>
</dbReference>
<proteinExistence type="predicted"/>
<evidence type="ECO:0000256" key="2">
    <source>
        <dbReference type="ARBA" id="ARBA00023015"/>
    </source>
</evidence>
<dbReference type="GO" id="GO:0006351">
    <property type="term" value="P:DNA-templated transcription"/>
    <property type="evidence" value="ECO:0007669"/>
    <property type="project" value="InterPro"/>
</dbReference>
<evidence type="ECO:0000256" key="1">
    <source>
        <dbReference type="ARBA" id="ARBA00022723"/>
    </source>
</evidence>
<keyword evidence="1" id="KW-0479">Metal-binding</keyword>
<feature type="domain" description="Zn(2)-C6 fungal-type" evidence="7">
    <location>
        <begin position="13"/>
        <end position="45"/>
    </location>
</feature>
<dbReference type="GO" id="GO:0003677">
    <property type="term" value="F:DNA binding"/>
    <property type="evidence" value="ECO:0007669"/>
    <property type="project" value="UniProtKB-KW"/>
</dbReference>
<dbReference type="InterPro" id="IPR036864">
    <property type="entry name" value="Zn2-C6_fun-type_DNA-bd_sf"/>
</dbReference>
<keyword evidence="9" id="KW-1185">Reference proteome</keyword>
<dbReference type="SUPFAM" id="SSF57701">
    <property type="entry name" value="Zn2/Cys6 DNA-binding domain"/>
    <property type="match status" value="1"/>
</dbReference>
<dbReference type="VEuPathDB" id="FungiDB:PV06_08986"/>